<dbReference type="SUPFAM" id="SSF82199">
    <property type="entry name" value="SET domain"/>
    <property type="match status" value="1"/>
</dbReference>
<dbReference type="InterPro" id="IPR000182">
    <property type="entry name" value="GNAT_dom"/>
</dbReference>
<dbReference type="CDD" id="cd04301">
    <property type="entry name" value="NAT_SF"/>
    <property type="match status" value="1"/>
</dbReference>
<dbReference type="InterPro" id="IPR016181">
    <property type="entry name" value="Acyl_CoA_acyltransferase"/>
</dbReference>
<name>A0A367YZJ0_9ACTN</name>
<dbReference type="EMBL" id="QOUI01000003">
    <property type="protein sequence ID" value="RCK70422.1"/>
    <property type="molecule type" value="Genomic_DNA"/>
</dbReference>
<keyword evidence="7" id="KW-1185">Reference proteome</keyword>
<dbReference type="InterPro" id="IPR050769">
    <property type="entry name" value="NAT_camello-type"/>
</dbReference>
<dbReference type="Pfam" id="PF00583">
    <property type="entry name" value="Acetyltransf_1"/>
    <property type="match status" value="1"/>
</dbReference>
<dbReference type="PROSITE" id="PS51186">
    <property type="entry name" value="GNAT"/>
    <property type="match status" value="1"/>
</dbReference>
<evidence type="ECO:0000259" key="3">
    <source>
        <dbReference type="PROSITE" id="PS50280"/>
    </source>
</evidence>
<dbReference type="Pfam" id="PF00856">
    <property type="entry name" value="SET"/>
    <property type="match status" value="1"/>
</dbReference>
<reference evidence="6 7" key="1">
    <citation type="submission" date="2018-07" db="EMBL/GenBank/DDBJ databases">
        <title>Desertimonas flava gen. nov. sp. nov.</title>
        <authorList>
            <person name="Liu S."/>
        </authorList>
    </citation>
    <scope>NUCLEOTIDE SEQUENCE [LARGE SCALE GENOMIC DNA]</scope>
    <source>
        <strain evidence="6 7">16Sb5-5</strain>
    </source>
</reference>
<dbReference type="AlphaFoldDB" id="A0A367YZJ0"/>
<dbReference type="PANTHER" id="PTHR13947">
    <property type="entry name" value="GNAT FAMILY N-ACETYLTRANSFERASE"/>
    <property type="match status" value="1"/>
</dbReference>
<evidence type="ECO:0000313" key="6">
    <source>
        <dbReference type="EMBL" id="RCK70422.1"/>
    </source>
</evidence>
<dbReference type="SMART" id="SM00317">
    <property type="entry name" value="SET"/>
    <property type="match status" value="1"/>
</dbReference>
<protein>
    <submittedName>
        <fullName evidence="6">GNAT family N-acetyltransferase</fullName>
    </submittedName>
</protein>
<comment type="caution">
    <text evidence="6">The sequence shown here is derived from an EMBL/GenBank/DDBJ whole genome shotgun (WGS) entry which is preliminary data.</text>
</comment>
<dbReference type="PROSITE" id="PS50280">
    <property type="entry name" value="SET"/>
    <property type="match status" value="1"/>
</dbReference>
<feature type="domain" description="N-acetyltransferase" evidence="5">
    <location>
        <begin position="175"/>
        <end position="316"/>
    </location>
</feature>
<feature type="domain" description="Post-SET" evidence="4">
    <location>
        <begin position="127"/>
        <end position="143"/>
    </location>
</feature>
<keyword evidence="1 6" id="KW-0808">Transferase</keyword>
<accession>A0A367YZJ0</accession>
<dbReference type="InterPro" id="IPR003616">
    <property type="entry name" value="Post-SET_dom"/>
</dbReference>
<dbReference type="Proteomes" id="UP000252770">
    <property type="component" value="Unassembled WGS sequence"/>
</dbReference>
<dbReference type="InterPro" id="IPR046341">
    <property type="entry name" value="SET_dom_sf"/>
</dbReference>
<organism evidence="6 7">
    <name type="scientific">Desertihabitans brevis</name>
    <dbReference type="NCBI Taxonomy" id="2268447"/>
    <lineage>
        <taxon>Bacteria</taxon>
        <taxon>Bacillati</taxon>
        <taxon>Actinomycetota</taxon>
        <taxon>Actinomycetes</taxon>
        <taxon>Propionibacteriales</taxon>
        <taxon>Propionibacteriaceae</taxon>
        <taxon>Desertihabitans</taxon>
    </lineage>
</organism>
<evidence type="ECO:0000259" key="5">
    <source>
        <dbReference type="PROSITE" id="PS51186"/>
    </source>
</evidence>
<evidence type="ECO:0000259" key="4">
    <source>
        <dbReference type="PROSITE" id="PS50868"/>
    </source>
</evidence>
<dbReference type="GO" id="GO:0008080">
    <property type="term" value="F:N-acetyltransferase activity"/>
    <property type="evidence" value="ECO:0007669"/>
    <property type="project" value="InterPro"/>
</dbReference>
<proteinExistence type="predicted"/>
<dbReference type="InterPro" id="IPR001214">
    <property type="entry name" value="SET_dom"/>
</dbReference>
<feature type="domain" description="SET" evidence="3">
    <location>
        <begin position="14"/>
        <end position="119"/>
    </location>
</feature>
<evidence type="ECO:0000256" key="1">
    <source>
        <dbReference type="ARBA" id="ARBA00022679"/>
    </source>
</evidence>
<dbReference type="Gene3D" id="3.40.630.30">
    <property type="match status" value="1"/>
</dbReference>
<evidence type="ECO:0000256" key="2">
    <source>
        <dbReference type="ARBA" id="ARBA00022691"/>
    </source>
</evidence>
<keyword evidence="2" id="KW-0949">S-adenosyl-L-methionine</keyword>
<dbReference type="SUPFAM" id="SSF55729">
    <property type="entry name" value="Acyl-CoA N-acyltransferases (Nat)"/>
    <property type="match status" value="1"/>
</dbReference>
<dbReference type="PROSITE" id="PS50868">
    <property type="entry name" value="POST_SET"/>
    <property type="match status" value="1"/>
</dbReference>
<dbReference type="PANTHER" id="PTHR13947:SF37">
    <property type="entry name" value="LD18367P"/>
    <property type="match status" value="1"/>
</dbReference>
<gene>
    <name evidence="6" type="ORF">DT076_07200</name>
</gene>
<evidence type="ECO:0000313" key="7">
    <source>
        <dbReference type="Proteomes" id="UP000252770"/>
    </source>
</evidence>
<sequence>MSWVTVPAEPWLSPAIEIRASDIAGRGLFAREPVAVGVRVARFGGRLVDDAELRALFASSSTYIDTISIDRDLNLVLPGRSDNGYGNHSCDPNLWWEPGLWLTARRRIAVDEEVTVDYGTITDDPDFSMPCSCGSHLCRGTVTGRDWAVPALQRRYGHHWIPGLLKKRRDVVPALRILEMTASDREGFAALVNDIHRAFGFSFDPDLDADLADPAAFYQHVWVLKDGDEVVGSAALTPPRERVMTLKRMYLHPSYRGQGWGRRLLATAIRAATAASCRAIRLDTSERQSAARRLYEAAGFELERVSNGTRYYVKHL</sequence>
<dbReference type="Gene3D" id="2.170.270.10">
    <property type="entry name" value="SET domain"/>
    <property type="match status" value="1"/>
</dbReference>